<gene>
    <name evidence="5" type="ORF">CHU95_05295</name>
</gene>
<dbReference type="PANTHER" id="PTHR23073">
    <property type="entry name" value="26S PROTEASOME REGULATORY SUBUNIT"/>
    <property type="match status" value="1"/>
</dbReference>
<dbReference type="InterPro" id="IPR027417">
    <property type="entry name" value="P-loop_NTPase"/>
</dbReference>
<sequence>MSGVTELSVNLRALDQELDWFATILQAQVETYLSADPDPWVLHRHPPPDIGQTPSALGRLVTEWGLGVPERIALALTLAPHLRPQMLDILLLTSSQTGRVLTEFGGMNEGASRGFLPTGQTLAFVLSAGNRDAWADYHHLTDRNHRLMREQMLRLDGDSDRLPQIASPLRLSEAWLHYLLTGEPARPETEHDFPARPIHCAQGWNDLVLDPQTMAQLNEIRLWLTYGQRVLTEYRLADKIKPGYRALFFGPPGTGKTLSACLLGKVTNREVYRVDASMVVSKYIGETEKNLGRVFDVAQYRDWLLFFDEADALFGKRTTASTSNDRHANQQTAYLLQRIEDFPGVVILSTNLRANMDEAFTRRFQSMIQFPMPGPAERLRLWQAAFAGSVDLAPDIDLNELAERAEVAGGAVINVLRAVTLTAAATNSKVISRTNLIDALRRELAKDSKSLQWR</sequence>
<comment type="caution">
    <text evidence="5">The sequence shown here is derived from an EMBL/GenBank/DDBJ whole genome shotgun (WGS) entry which is preliminary data.</text>
</comment>
<dbReference type="SMART" id="SM00382">
    <property type="entry name" value="AAA"/>
    <property type="match status" value="1"/>
</dbReference>
<feature type="domain" description="AAA+ ATPase" evidence="4">
    <location>
        <begin position="242"/>
        <end position="374"/>
    </location>
</feature>
<keyword evidence="6" id="KW-1185">Reference proteome</keyword>
<dbReference type="GO" id="GO:0016887">
    <property type="term" value="F:ATP hydrolysis activity"/>
    <property type="evidence" value="ECO:0007669"/>
    <property type="project" value="InterPro"/>
</dbReference>
<evidence type="ECO:0000256" key="3">
    <source>
        <dbReference type="ARBA" id="ARBA00022840"/>
    </source>
</evidence>
<proteinExistence type="inferred from homology"/>
<accession>A0A255Z426</accession>
<dbReference type="Pfam" id="PF00004">
    <property type="entry name" value="AAA"/>
    <property type="match status" value="1"/>
</dbReference>
<comment type="similarity">
    <text evidence="1">Belongs to the AAA ATPase family.</text>
</comment>
<dbReference type="InterPro" id="IPR003593">
    <property type="entry name" value="AAA+_ATPase"/>
</dbReference>
<reference evidence="5 6" key="1">
    <citation type="submission" date="2017-07" db="EMBL/GenBank/DDBJ databases">
        <title>Niveispirillum cyanobacteriorum sp. nov., isolated from cyanobacterial aggregates in a eutrophic lake.</title>
        <authorList>
            <person name="Cai H."/>
        </authorList>
    </citation>
    <scope>NUCLEOTIDE SEQUENCE [LARGE SCALE GENOMIC DNA]</scope>
    <source>
        <strain evidence="6">TH1-14</strain>
    </source>
</reference>
<dbReference type="AlphaFoldDB" id="A0A255Z426"/>
<protein>
    <submittedName>
        <fullName evidence="5">AAA family ATPase</fullName>
    </submittedName>
</protein>
<dbReference type="CDD" id="cd19481">
    <property type="entry name" value="RecA-like_protease"/>
    <property type="match status" value="1"/>
</dbReference>
<dbReference type="Gene3D" id="3.40.50.300">
    <property type="entry name" value="P-loop containing nucleotide triphosphate hydrolases"/>
    <property type="match status" value="1"/>
</dbReference>
<evidence type="ECO:0000256" key="2">
    <source>
        <dbReference type="ARBA" id="ARBA00022741"/>
    </source>
</evidence>
<evidence type="ECO:0000313" key="5">
    <source>
        <dbReference type="EMBL" id="OYQ36206.1"/>
    </source>
</evidence>
<evidence type="ECO:0000259" key="4">
    <source>
        <dbReference type="SMART" id="SM00382"/>
    </source>
</evidence>
<dbReference type="InterPro" id="IPR003959">
    <property type="entry name" value="ATPase_AAA_core"/>
</dbReference>
<keyword evidence="3" id="KW-0067">ATP-binding</keyword>
<dbReference type="OrthoDB" id="7438987at2"/>
<dbReference type="SUPFAM" id="SSF52540">
    <property type="entry name" value="P-loop containing nucleoside triphosphate hydrolases"/>
    <property type="match status" value="1"/>
</dbReference>
<organism evidence="5 6">
    <name type="scientific">Niveispirillum lacus</name>
    <dbReference type="NCBI Taxonomy" id="1981099"/>
    <lineage>
        <taxon>Bacteria</taxon>
        <taxon>Pseudomonadati</taxon>
        <taxon>Pseudomonadota</taxon>
        <taxon>Alphaproteobacteria</taxon>
        <taxon>Rhodospirillales</taxon>
        <taxon>Azospirillaceae</taxon>
        <taxon>Niveispirillum</taxon>
    </lineage>
</organism>
<dbReference type="GO" id="GO:0005524">
    <property type="term" value="F:ATP binding"/>
    <property type="evidence" value="ECO:0007669"/>
    <property type="project" value="UniProtKB-KW"/>
</dbReference>
<dbReference type="RefSeq" id="WP_094454461.1">
    <property type="nucleotide sequence ID" value="NZ_NOXU01000023.1"/>
</dbReference>
<dbReference type="EMBL" id="NOXU01000023">
    <property type="protein sequence ID" value="OYQ36206.1"/>
    <property type="molecule type" value="Genomic_DNA"/>
</dbReference>
<evidence type="ECO:0000313" key="6">
    <source>
        <dbReference type="Proteomes" id="UP000216998"/>
    </source>
</evidence>
<evidence type="ECO:0000256" key="1">
    <source>
        <dbReference type="ARBA" id="ARBA00006914"/>
    </source>
</evidence>
<dbReference type="InterPro" id="IPR050221">
    <property type="entry name" value="26S_Proteasome_ATPase"/>
</dbReference>
<name>A0A255Z426_9PROT</name>
<keyword evidence="2" id="KW-0547">Nucleotide-binding</keyword>
<dbReference type="Proteomes" id="UP000216998">
    <property type="component" value="Unassembled WGS sequence"/>
</dbReference>